<organism evidence="1 2">
    <name type="scientific">Albula goreensis</name>
    <dbReference type="NCBI Taxonomy" id="1534307"/>
    <lineage>
        <taxon>Eukaryota</taxon>
        <taxon>Metazoa</taxon>
        <taxon>Chordata</taxon>
        <taxon>Craniata</taxon>
        <taxon>Vertebrata</taxon>
        <taxon>Euteleostomi</taxon>
        <taxon>Actinopterygii</taxon>
        <taxon>Neopterygii</taxon>
        <taxon>Teleostei</taxon>
        <taxon>Albuliformes</taxon>
        <taxon>Albulidae</taxon>
        <taxon>Albula</taxon>
    </lineage>
</organism>
<reference evidence="1" key="1">
    <citation type="submission" date="2021-01" db="EMBL/GenBank/DDBJ databases">
        <authorList>
            <person name="Zahm M."/>
            <person name="Roques C."/>
            <person name="Cabau C."/>
            <person name="Klopp C."/>
            <person name="Donnadieu C."/>
            <person name="Jouanno E."/>
            <person name="Lampietro C."/>
            <person name="Louis A."/>
            <person name="Herpin A."/>
            <person name="Echchiki A."/>
            <person name="Berthelot C."/>
            <person name="Parey E."/>
            <person name="Roest-Crollius H."/>
            <person name="Braasch I."/>
            <person name="Postlethwait J."/>
            <person name="Bobe J."/>
            <person name="Montfort J."/>
            <person name="Bouchez O."/>
            <person name="Begum T."/>
            <person name="Mejri S."/>
            <person name="Adams A."/>
            <person name="Chen W.-J."/>
            <person name="Guiguen Y."/>
        </authorList>
    </citation>
    <scope>NUCLEOTIDE SEQUENCE</scope>
    <source>
        <tissue evidence="1">Blood</tissue>
    </source>
</reference>
<sequence>MADKASPVAKKAGRGCDSPAPFHGSVIVVVVGDRGIKIAKAYEKKSQPSGIKWSFLTTQRQQADCSISHNLFGRLTV</sequence>
<keyword evidence="2" id="KW-1185">Reference proteome</keyword>
<accession>A0A8T3CI30</accession>
<gene>
    <name evidence="1" type="ORF">AGOR_G00223840</name>
</gene>
<dbReference type="EMBL" id="JAERUA010000022">
    <property type="protein sequence ID" value="KAI1884186.1"/>
    <property type="molecule type" value="Genomic_DNA"/>
</dbReference>
<dbReference type="Proteomes" id="UP000829720">
    <property type="component" value="Unassembled WGS sequence"/>
</dbReference>
<evidence type="ECO:0000313" key="1">
    <source>
        <dbReference type="EMBL" id="KAI1884186.1"/>
    </source>
</evidence>
<evidence type="ECO:0000313" key="2">
    <source>
        <dbReference type="Proteomes" id="UP000829720"/>
    </source>
</evidence>
<comment type="caution">
    <text evidence="1">The sequence shown here is derived from an EMBL/GenBank/DDBJ whole genome shotgun (WGS) entry which is preliminary data.</text>
</comment>
<name>A0A8T3CI30_9TELE</name>
<protein>
    <submittedName>
        <fullName evidence="1">Uncharacterized protein</fullName>
    </submittedName>
</protein>
<dbReference type="AlphaFoldDB" id="A0A8T3CI30"/>
<proteinExistence type="predicted"/>